<reference evidence="1 2" key="1">
    <citation type="submission" date="2022-04" db="EMBL/GenBank/DDBJ databases">
        <title>Chromosome-level reference genomes for two strains of Caenorhabditis briggsae: an improved platform for comparative genomics.</title>
        <authorList>
            <person name="Stevens L."/>
            <person name="Andersen E."/>
        </authorList>
    </citation>
    <scope>NUCLEOTIDE SEQUENCE [LARGE SCALE GENOMIC DNA]</scope>
    <source>
        <strain evidence="1">VX34</strain>
        <tissue evidence="1">Whole-organism</tissue>
    </source>
</reference>
<sequence length="1095" mass="123827">MTPQTPRGRFCNNGSVSSNRKINENILKVSGEWIQGYMIKEKNAKKIVKSFMAHILINITSPPENIKKFTIRTSRNTKSGYEELPADVTHEIISMSRKVQNIYKNYFVYRTSKRRTRFSSLKSNVSTNGIVSELMSLKNGVPRFSKTYAIAETMKVCSKWEWSATEIRMRSPEWNEFIKDSSLIYYRALVRNQPFQSTSSSHPGPQKSQMHLMTFRKRRNTRGFGSVCLFMIRGGQVYVLIEEYGSAAALRLDFSKLARNTQLLALWLIGFGCSFRITDREHFELSPDAPATYKYPLETIYALFGSGEPTVCMNLTVARPTEVRIGGCGKYVSLGFLDTMVVPLNRSIIQQSLEYGKDDYCNATHLQIKLLGGEKTFKGSMTLFQCTCTITQFPLPHQGFFFRLDPYCKPTTKTWNDRRTSIRFRHESGKVERHPISMDHTIHAAVVDFRQTMCFKYSGDSLLRLTLSKSQVHQNITVVLNSDLVYSFSNYEKALLAKMLHAPVKSGKDQWSIEIETYGMEPIIGLLNIYGCQRYLEKGEIDDANKPFKRLLPNSGTTLEGINFYFDLKNDSAVLFSADIKEYIDQATVVKHQGVELAVNITTTGPVTLLLTRCKTPERGGIVIAKNSTSNYFSVNHTDLLEYMSLSMRRPCDTSDEDDALYLHVITDEEAAVGKVCFSLIETSEDRFPRAESSFPRVSFAIANDSLITKQMNLGAMFDEAAQLNRKIVISLRSNRPIAILISKCRHSRREIIAGNVKPGETALHLMTMKRITRLLSSEKCSEMEDISQEEAYIHFETHNGPTAGTFGLVLSEQSYETHPNNIPFENLPPENIASSPFRPFEIIPKDPMGIQPLEVDINVLLHEAFYNIYKTLDIEFNRNDTTTITFSKCQHHKYRGVSFNITGGKKTFRYRDLTNLYRLTKSEQCTNTAKYGLYVHISDPTLDDVITLRINNFRQAVPNNGGTYSANEKSSYTVSIPLGTMDHGIGVRLTNAHTSKVNLLLTMCPSIKSSETSIFEAPMTTGYLKLDVGLLDELKVKAENCTTKIDSLYFTIRSKNAKGRITVDIIKNEDCGEYGCALGAIKFFNSTAGMIIAQ</sequence>
<dbReference type="Proteomes" id="UP000829354">
    <property type="component" value="Chromosome X"/>
</dbReference>
<name>A0AAE9FLJ7_CAEBR</name>
<gene>
    <name evidence="1" type="ORF">L5515_019358</name>
</gene>
<proteinExistence type="predicted"/>
<keyword evidence="2" id="KW-1185">Reference proteome</keyword>
<organism evidence="1 2">
    <name type="scientific">Caenorhabditis briggsae</name>
    <dbReference type="NCBI Taxonomy" id="6238"/>
    <lineage>
        <taxon>Eukaryota</taxon>
        <taxon>Metazoa</taxon>
        <taxon>Ecdysozoa</taxon>
        <taxon>Nematoda</taxon>
        <taxon>Chromadorea</taxon>
        <taxon>Rhabditida</taxon>
        <taxon>Rhabditina</taxon>
        <taxon>Rhabditomorpha</taxon>
        <taxon>Rhabditoidea</taxon>
        <taxon>Rhabditidae</taxon>
        <taxon>Peloderinae</taxon>
        <taxon>Caenorhabditis</taxon>
    </lineage>
</organism>
<dbReference type="EMBL" id="CP092625">
    <property type="protein sequence ID" value="UMM44126.1"/>
    <property type="molecule type" value="Genomic_DNA"/>
</dbReference>
<dbReference type="AlphaFoldDB" id="A0AAE9FLJ7"/>
<evidence type="ECO:0000313" key="1">
    <source>
        <dbReference type="EMBL" id="UMM44126.1"/>
    </source>
</evidence>
<protein>
    <submittedName>
        <fullName evidence="1">Uncharacterized protein</fullName>
    </submittedName>
</protein>
<evidence type="ECO:0000313" key="2">
    <source>
        <dbReference type="Proteomes" id="UP000829354"/>
    </source>
</evidence>
<accession>A0AAE9FLJ7</accession>